<proteinExistence type="predicted"/>
<sequence>MFAYVKYDDGYRAVLPDRLIKGFEPNDADDFSKTKKVQAHWRSEDGSTEGFYPATVHALADCLAKYVEANPKPPPGAPAEHRLAAGRKHLRSYFTEAGRCGKRPKTAKALGIKE</sequence>
<evidence type="ECO:0000313" key="1">
    <source>
        <dbReference type="EMBL" id="KAH7944457.1"/>
    </source>
</evidence>
<reference evidence="1" key="1">
    <citation type="journal article" date="2020" name="Cell">
        <title>Large-Scale Comparative Analyses of Tick Genomes Elucidate Their Genetic Diversity and Vector Capacities.</title>
        <authorList>
            <consortium name="Tick Genome and Microbiome Consortium (TIGMIC)"/>
            <person name="Jia N."/>
            <person name="Wang J."/>
            <person name="Shi W."/>
            <person name="Du L."/>
            <person name="Sun Y."/>
            <person name="Zhan W."/>
            <person name="Jiang J.F."/>
            <person name="Wang Q."/>
            <person name="Zhang B."/>
            <person name="Ji P."/>
            <person name="Bell-Sakyi L."/>
            <person name="Cui X.M."/>
            <person name="Yuan T.T."/>
            <person name="Jiang B.G."/>
            <person name="Yang W.F."/>
            <person name="Lam T.T."/>
            <person name="Chang Q.C."/>
            <person name="Ding S.J."/>
            <person name="Wang X.J."/>
            <person name="Zhu J.G."/>
            <person name="Ruan X.D."/>
            <person name="Zhao L."/>
            <person name="Wei J.T."/>
            <person name="Ye R.Z."/>
            <person name="Que T.C."/>
            <person name="Du C.H."/>
            <person name="Zhou Y.H."/>
            <person name="Cheng J.X."/>
            <person name="Dai P.F."/>
            <person name="Guo W.B."/>
            <person name="Han X.H."/>
            <person name="Huang E.J."/>
            <person name="Li L.F."/>
            <person name="Wei W."/>
            <person name="Gao Y.C."/>
            <person name="Liu J.Z."/>
            <person name="Shao H.Z."/>
            <person name="Wang X."/>
            <person name="Wang C.C."/>
            <person name="Yang T.C."/>
            <person name="Huo Q.B."/>
            <person name="Li W."/>
            <person name="Chen H.Y."/>
            <person name="Chen S.E."/>
            <person name="Zhou L.G."/>
            <person name="Ni X.B."/>
            <person name="Tian J.H."/>
            <person name="Sheng Y."/>
            <person name="Liu T."/>
            <person name="Pan Y.S."/>
            <person name="Xia L.Y."/>
            <person name="Li J."/>
            <person name="Zhao F."/>
            <person name="Cao W.C."/>
        </authorList>
    </citation>
    <scope>NUCLEOTIDE SEQUENCE</scope>
    <source>
        <strain evidence="1">Rsan-2018</strain>
    </source>
</reference>
<organism evidence="1 2">
    <name type="scientific">Rhipicephalus sanguineus</name>
    <name type="common">Brown dog tick</name>
    <name type="synonym">Ixodes sanguineus</name>
    <dbReference type="NCBI Taxonomy" id="34632"/>
    <lineage>
        <taxon>Eukaryota</taxon>
        <taxon>Metazoa</taxon>
        <taxon>Ecdysozoa</taxon>
        <taxon>Arthropoda</taxon>
        <taxon>Chelicerata</taxon>
        <taxon>Arachnida</taxon>
        <taxon>Acari</taxon>
        <taxon>Parasitiformes</taxon>
        <taxon>Ixodida</taxon>
        <taxon>Ixodoidea</taxon>
        <taxon>Ixodidae</taxon>
        <taxon>Rhipicephalinae</taxon>
        <taxon>Rhipicephalus</taxon>
        <taxon>Rhipicephalus</taxon>
    </lineage>
</organism>
<name>A0A9D4PJN9_RHISA</name>
<dbReference type="AlphaFoldDB" id="A0A9D4PJN9"/>
<protein>
    <submittedName>
        <fullName evidence="1">Uncharacterized protein</fullName>
    </submittedName>
</protein>
<keyword evidence="2" id="KW-1185">Reference proteome</keyword>
<comment type="caution">
    <text evidence="1">The sequence shown here is derived from an EMBL/GenBank/DDBJ whole genome shotgun (WGS) entry which is preliminary data.</text>
</comment>
<dbReference type="Proteomes" id="UP000821837">
    <property type="component" value="Unassembled WGS sequence"/>
</dbReference>
<accession>A0A9D4PJN9</accession>
<evidence type="ECO:0000313" key="2">
    <source>
        <dbReference type="Proteomes" id="UP000821837"/>
    </source>
</evidence>
<reference evidence="1" key="2">
    <citation type="submission" date="2021-09" db="EMBL/GenBank/DDBJ databases">
        <authorList>
            <person name="Jia N."/>
            <person name="Wang J."/>
            <person name="Shi W."/>
            <person name="Du L."/>
            <person name="Sun Y."/>
            <person name="Zhan W."/>
            <person name="Jiang J."/>
            <person name="Wang Q."/>
            <person name="Zhang B."/>
            <person name="Ji P."/>
            <person name="Sakyi L.B."/>
            <person name="Cui X."/>
            <person name="Yuan T."/>
            <person name="Jiang B."/>
            <person name="Yang W."/>
            <person name="Lam T.T.-Y."/>
            <person name="Chang Q."/>
            <person name="Ding S."/>
            <person name="Wang X."/>
            <person name="Zhu J."/>
            <person name="Ruan X."/>
            <person name="Zhao L."/>
            <person name="Wei J."/>
            <person name="Que T."/>
            <person name="Du C."/>
            <person name="Cheng J."/>
            <person name="Dai P."/>
            <person name="Han X."/>
            <person name="Huang E."/>
            <person name="Gao Y."/>
            <person name="Liu J."/>
            <person name="Shao H."/>
            <person name="Ye R."/>
            <person name="Li L."/>
            <person name="Wei W."/>
            <person name="Wang X."/>
            <person name="Wang C."/>
            <person name="Huo Q."/>
            <person name="Li W."/>
            <person name="Guo W."/>
            <person name="Chen H."/>
            <person name="Chen S."/>
            <person name="Zhou L."/>
            <person name="Zhou L."/>
            <person name="Ni X."/>
            <person name="Tian J."/>
            <person name="Zhou Y."/>
            <person name="Sheng Y."/>
            <person name="Liu T."/>
            <person name="Pan Y."/>
            <person name="Xia L."/>
            <person name="Li J."/>
            <person name="Zhao F."/>
            <person name="Cao W."/>
        </authorList>
    </citation>
    <scope>NUCLEOTIDE SEQUENCE</scope>
    <source>
        <strain evidence="1">Rsan-2018</strain>
        <tissue evidence="1">Larvae</tissue>
    </source>
</reference>
<dbReference type="EMBL" id="JABSTV010001253">
    <property type="protein sequence ID" value="KAH7944457.1"/>
    <property type="molecule type" value="Genomic_DNA"/>
</dbReference>
<dbReference type="VEuPathDB" id="VectorBase:RSAN_041196"/>
<gene>
    <name evidence="1" type="ORF">HPB52_019894</name>
</gene>